<evidence type="ECO:0000256" key="1">
    <source>
        <dbReference type="SAM" id="MobiDB-lite"/>
    </source>
</evidence>
<evidence type="ECO:0000313" key="4">
    <source>
        <dbReference type="Proteomes" id="UP001428817"/>
    </source>
</evidence>
<keyword evidence="4" id="KW-1185">Reference proteome</keyword>
<organism evidence="3 4">
    <name type="scientific">Pseudonocardia eucalypti</name>
    <dbReference type="NCBI Taxonomy" id="648755"/>
    <lineage>
        <taxon>Bacteria</taxon>
        <taxon>Bacillati</taxon>
        <taxon>Actinomycetota</taxon>
        <taxon>Actinomycetes</taxon>
        <taxon>Pseudonocardiales</taxon>
        <taxon>Pseudonocardiaceae</taxon>
        <taxon>Pseudonocardia</taxon>
    </lineage>
</organism>
<dbReference type="PANTHER" id="PTHR30188">
    <property type="entry name" value="ABC TRANSPORTER PERMEASE PROTEIN-RELATED"/>
    <property type="match status" value="1"/>
</dbReference>
<sequence>MTDPVQSTGTLGQLKTARRPSVGRGLRNAPGMAARPLQQAGEMFELFIEVVKSAVTKPVGYWGDVREQMFETLKLCWLPMIVSCTAFGMGAPGLQGGNIFLLFGIPERLGSFFLMASVREFAPWINAMVVAGVMGTAITADLGARRIREEFDAMEVLGVDPVRTIILPRVIALFIMTGLMDVVALCFGVFGGLIAAWELNANPSAYFANFWNNATTTDMWCSVVKTSLFGLIIGIVCCYKGYRAEGGPIGVGRAVNQAVVIAFAGIWMFNFAFTTLMLGLNPDMQVYR</sequence>
<accession>A0ABP9R353</accession>
<dbReference type="InterPro" id="IPR030802">
    <property type="entry name" value="Permease_MalE"/>
</dbReference>
<feature type="transmembrane region" description="Helical" evidence="2">
    <location>
        <begin position="75"/>
        <end position="101"/>
    </location>
</feature>
<reference evidence="4" key="1">
    <citation type="journal article" date="2019" name="Int. J. Syst. Evol. Microbiol.">
        <title>The Global Catalogue of Microorganisms (GCM) 10K type strain sequencing project: providing services to taxonomists for standard genome sequencing and annotation.</title>
        <authorList>
            <consortium name="The Broad Institute Genomics Platform"/>
            <consortium name="The Broad Institute Genome Sequencing Center for Infectious Disease"/>
            <person name="Wu L."/>
            <person name="Ma J."/>
        </authorList>
    </citation>
    <scope>NUCLEOTIDE SEQUENCE [LARGE SCALE GENOMIC DNA]</scope>
    <source>
        <strain evidence="4">JCM 18303</strain>
    </source>
</reference>
<protein>
    <submittedName>
        <fullName evidence="3">ABC transporter permease</fullName>
    </submittedName>
</protein>
<evidence type="ECO:0000256" key="2">
    <source>
        <dbReference type="SAM" id="Phobius"/>
    </source>
</evidence>
<keyword evidence="2" id="KW-0812">Transmembrane</keyword>
<feature type="region of interest" description="Disordered" evidence="1">
    <location>
        <begin position="1"/>
        <end position="29"/>
    </location>
</feature>
<feature type="transmembrane region" description="Helical" evidence="2">
    <location>
        <begin position="217"/>
        <end position="239"/>
    </location>
</feature>
<dbReference type="RefSeq" id="WP_345703376.1">
    <property type="nucleotide sequence ID" value="NZ_BAABJP010000045.1"/>
</dbReference>
<feature type="transmembrane region" description="Helical" evidence="2">
    <location>
        <begin position="170"/>
        <end position="197"/>
    </location>
</feature>
<dbReference type="Proteomes" id="UP001428817">
    <property type="component" value="Unassembled WGS sequence"/>
</dbReference>
<comment type="caution">
    <text evidence="3">The sequence shown here is derived from an EMBL/GenBank/DDBJ whole genome shotgun (WGS) entry which is preliminary data.</text>
</comment>
<feature type="compositionally biased region" description="Polar residues" evidence="1">
    <location>
        <begin position="1"/>
        <end position="13"/>
    </location>
</feature>
<dbReference type="EMBL" id="BAABJP010000045">
    <property type="protein sequence ID" value="GAA5170825.1"/>
    <property type="molecule type" value="Genomic_DNA"/>
</dbReference>
<evidence type="ECO:0000313" key="3">
    <source>
        <dbReference type="EMBL" id="GAA5170825.1"/>
    </source>
</evidence>
<proteinExistence type="predicted"/>
<gene>
    <name evidence="3" type="ORF">GCM10023321_68520</name>
</gene>
<name>A0ABP9R353_9PSEU</name>
<dbReference type="PANTHER" id="PTHR30188:SF4">
    <property type="entry name" value="PROTEIN TRIGALACTOSYLDIACYLGLYCEROL 1, CHLOROPLASTIC"/>
    <property type="match status" value="1"/>
</dbReference>
<keyword evidence="2" id="KW-0472">Membrane</keyword>
<feature type="transmembrane region" description="Helical" evidence="2">
    <location>
        <begin position="259"/>
        <end position="280"/>
    </location>
</feature>
<dbReference type="Pfam" id="PF02405">
    <property type="entry name" value="MlaE"/>
    <property type="match status" value="1"/>
</dbReference>
<keyword evidence="2" id="KW-1133">Transmembrane helix</keyword>
<feature type="transmembrane region" description="Helical" evidence="2">
    <location>
        <begin position="121"/>
        <end position="144"/>
    </location>
</feature>